<protein>
    <submittedName>
        <fullName evidence="1">Uncharacterized protein</fullName>
    </submittedName>
</protein>
<organism evidence="1 2">
    <name type="scientific">Reticulomyxa filosa</name>
    <dbReference type="NCBI Taxonomy" id="46433"/>
    <lineage>
        <taxon>Eukaryota</taxon>
        <taxon>Sar</taxon>
        <taxon>Rhizaria</taxon>
        <taxon>Retaria</taxon>
        <taxon>Foraminifera</taxon>
        <taxon>Monothalamids</taxon>
        <taxon>Reticulomyxidae</taxon>
        <taxon>Reticulomyxa</taxon>
    </lineage>
</organism>
<gene>
    <name evidence="1" type="ORF">RFI_23124</name>
</gene>
<comment type="caution">
    <text evidence="1">The sequence shown here is derived from an EMBL/GenBank/DDBJ whole genome shotgun (WGS) entry which is preliminary data.</text>
</comment>
<proteinExistence type="predicted"/>
<dbReference type="EMBL" id="ASPP01020146">
    <property type="protein sequence ID" value="ETO14246.1"/>
    <property type="molecule type" value="Genomic_DNA"/>
</dbReference>
<name>X6MKS8_RETFI</name>
<evidence type="ECO:0000313" key="2">
    <source>
        <dbReference type="Proteomes" id="UP000023152"/>
    </source>
</evidence>
<reference evidence="1 2" key="1">
    <citation type="journal article" date="2013" name="Curr. Biol.">
        <title>The Genome of the Foraminiferan Reticulomyxa filosa.</title>
        <authorList>
            <person name="Glockner G."/>
            <person name="Hulsmann N."/>
            <person name="Schleicher M."/>
            <person name="Noegel A.A."/>
            <person name="Eichinger L."/>
            <person name="Gallinger C."/>
            <person name="Pawlowski J."/>
            <person name="Sierra R."/>
            <person name="Euteneuer U."/>
            <person name="Pillet L."/>
            <person name="Moustafa A."/>
            <person name="Platzer M."/>
            <person name="Groth M."/>
            <person name="Szafranski K."/>
            <person name="Schliwa M."/>
        </authorList>
    </citation>
    <scope>NUCLEOTIDE SEQUENCE [LARGE SCALE GENOMIC DNA]</scope>
</reference>
<keyword evidence="2" id="KW-1185">Reference proteome</keyword>
<accession>X6MKS8</accession>
<dbReference type="AlphaFoldDB" id="X6MKS8"/>
<sequence length="221" mass="26463">MGLKSNPAPERTHNGIPPVKEKKLYLYFFSIHFTNKQKIVLVFFYRKKFADRTTVIKLSAKEIQRNFFIKKMNLLKGRYGKMVRDKRIEKKKGIEKREKIGSQKKRIKKKKIRKICIIEEKNDKKDNNNMEKKSKKKYKKKKRRKIIKCKWKREKTDSGLWYLQSQSKKNGDAVKELNLRSMGIGRFALKKIDKKTYINLIKSMQERTQAVYNAKDDVIKL</sequence>
<dbReference type="Proteomes" id="UP000023152">
    <property type="component" value="Unassembled WGS sequence"/>
</dbReference>
<evidence type="ECO:0000313" key="1">
    <source>
        <dbReference type="EMBL" id="ETO14246.1"/>
    </source>
</evidence>